<dbReference type="AlphaFoldDB" id="A0A8H3WRF6"/>
<evidence type="ECO:0000256" key="1">
    <source>
        <dbReference type="SAM" id="MobiDB-lite"/>
    </source>
</evidence>
<feature type="compositionally biased region" description="Polar residues" evidence="1">
    <location>
        <begin position="1"/>
        <end position="10"/>
    </location>
</feature>
<evidence type="ECO:0000313" key="2">
    <source>
        <dbReference type="EMBL" id="KAF0330636.1"/>
    </source>
</evidence>
<reference evidence="2 3" key="1">
    <citation type="submission" date="2019-12" db="EMBL/GenBank/DDBJ databases">
        <title>A genome sequence resource for the geographically widespread anthracnose pathogen Colletotrichum asianum.</title>
        <authorList>
            <person name="Meng Y."/>
        </authorList>
    </citation>
    <scope>NUCLEOTIDE SEQUENCE [LARGE SCALE GENOMIC DNA]</scope>
    <source>
        <strain evidence="2 3">ICMP 18580</strain>
    </source>
</reference>
<sequence>MSLSQRQQRSSPEKHPTKRTTFIIHRPVNKRIRYPQFLTILGSTQGTTTARPSLPPQRSHHTAAPSSAEKAAPTPAPLRQRPRQKFPSSSTSSS</sequence>
<proteinExistence type="predicted"/>
<dbReference type="Proteomes" id="UP000434172">
    <property type="component" value="Unassembled WGS sequence"/>
</dbReference>
<feature type="compositionally biased region" description="Polar residues" evidence="1">
    <location>
        <begin position="41"/>
        <end position="51"/>
    </location>
</feature>
<dbReference type="EMBL" id="WOWK01000006">
    <property type="protein sequence ID" value="KAF0330636.1"/>
    <property type="molecule type" value="Genomic_DNA"/>
</dbReference>
<comment type="caution">
    <text evidence="2">The sequence shown here is derived from an EMBL/GenBank/DDBJ whole genome shotgun (WGS) entry which is preliminary data.</text>
</comment>
<evidence type="ECO:0000313" key="3">
    <source>
        <dbReference type="Proteomes" id="UP000434172"/>
    </source>
</evidence>
<name>A0A8H3WRF6_9PEZI</name>
<organism evidence="2 3">
    <name type="scientific">Colletotrichum asianum</name>
    <dbReference type="NCBI Taxonomy" id="702518"/>
    <lineage>
        <taxon>Eukaryota</taxon>
        <taxon>Fungi</taxon>
        <taxon>Dikarya</taxon>
        <taxon>Ascomycota</taxon>
        <taxon>Pezizomycotina</taxon>
        <taxon>Sordariomycetes</taxon>
        <taxon>Hypocreomycetidae</taxon>
        <taxon>Glomerellales</taxon>
        <taxon>Glomerellaceae</taxon>
        <taxon>Colletotrichum</taxon>
        <taxon>Colletotrichum gloeosporioides species complex</taxon>
    </lineage>
</organism>
<gene>
    <name evidence="2" type="ORF">GQ607_002040</name>
</gene>
<keyword evidence="3" id="KW-1185">Reference proteome</keyword>
<accession>A0A8H3WRF6</accession>
<feature type="region of interest" description="Disordered" evidence="1">
    <location>
        <begin position="1"/>
        <end position="94"/>
    </location>
</feature>
<protein>
    <submittedName>
        <fullName evidence="2">Uncharacterized protein</fullName>
    </submittedName>
</protein>